<comment type="subcellular location">
    <subcellularLocation>
        <location evidence="1">Cell inner membrane</location>
    </subcellularLocation>
</comment>
<feature type="compositionally biased region" description="Polar residues" evidence="9">
    <location>
        <begin position="146"/>
        <end position="171"/>
    </location>
</feature>
<keyword evidence="2" id="KW-0813">Transport</keyword>
<evidence type="ECO:0000313" key="12">
    <source>
        <dbReference type="EMBL" id="ARO87577.1"/>
    </source>
</evidence>
<keyword evidence="6" id="KW-0653">Protein transport</keyword>
<evidence type="ECO:0000256" key="7">
    <source>
        <dbReference type="ARBA" id="ARBA00022989"/>
    </source>
</evidence>
<dbReference type="Gene3D" id="2.30.30.830">
    <property type="match status" value="1"/>
</dbReference>
<evidence type="ECO:0000256" key="9">
    <source>
        <dbReference type="SAM" id="MobiDB-lite"/>
    </source>
</evidence>
<feature type="region of interest" description="Disordered" evidence="9">
    <location>
        <begin position="143"/>
        <end position="171"/>
    </location>
</feature>
<dbReference type="Proteomes" id="UP000012179">
    <property type="component" value="Chromosome"/>
</dbReference>
<keyword evidence="3" id="KW-1003">Cell membrane</keyword>
<protein>
    <submittedName>
        <fullName evidence="12">General secretion pathway protein</fullName>
    </submittedName>
</protein>
<keyword evidence="7 10" id="KW-1133">Transmembrane helix</keyword>
<dbReference type="KEGG" id="nlc:EBAPG3_007225"/>
<dbReference type="EMBL" id="CP021106">
    <property type="protein sequence ID" value="ARO87577.1"/>
    <property type="molecule type" value="Genomic_DNA"/>
</dbReference>
<proteinExistence type="predicted"/>
<dbReference type="RefSeq" id="WP_004179952.1">
    <property type="nucleotide sequence ID" value="NZ_CP021106.3"/>
</dbReference>
<dbReference type="Pfam" id="PF11356">
    <property type="entry name" value="T2SSC"/>
    <property type="match status" value="1"/>
</dbReference>
<evidence type="ECO:0000256" key="5">
    <source>
        <dbReference type="ARBA" id="ARBA00022692"/>
    </source>
</evidence>
<evidence type="ECO:0000256" key="8">
    <source>
        <dbReference type="ARBA" id="ARBA00023136"/>
    </source>
</evidence>
<keyword evidence="8 10" id="KW-0472">Membrane</keyword>
<organism evidence="12 13">
    <name type="scientific">Nitrosospira lacus</name>
    <dbReference type="NCBI Taxonomy" id="1288494"/>
    <lineage>
        <taxon>Bacteria</taxon>
        <taxon>Pseudomonadati</taxon>
        <taxon>Pseudomonadota</taxon>
        <taxon>Betaproteobacteria</taxon>
        <taxon>Nitrosomonadales</taxon>
        <taxon>Nitrosomonadaceae</taxon>
        <taxon>Nitrosospira</taxon>
    </lineage>
</organism>
<keyword evidence="4" id="KW-0997">Cell inner membrane</keyword>
<reference evidence="12 13" key="1">
    <citation type="journal article" date="2015" name="Int. J. Syst. Evol. Microbiol.">
        <title>Nitrosospira lacus sp. nov., a psychrotolerant, ammonia-oxidizing bacterium from sandy lake sediment.</title>
        <authorList>
            <person name="Urakawa H."/>
            <person name="Garcia J.C."/>
            <person name="Nielsen J.L."/>
            <person name="Le V.Q."/>
            <person name="Kozlowski J.A."/>
            <person name="Stein L.Y."/>
            <person name="Lim C.K."/>
            <person name="Pommerening-Roser A."/>
            <person name="Martens-Habbena W."/>
            <person name="Stahl D.A."/>
            <person name="Klotz M.G."/>
        </authorList>
    </citation>
    <scope>NUCLEOTIDE SEQUENCE [LARGE SCALE GENOMIC DNA]</scope>
    <source>
        <strain evidence="12 13">APG3</strain>
    </source>
</reference>
<gene>
    <name evidence="12" type="ORF">EBAPG3_007225</name>
</gene>
<dbReference type="GO" id="GO:0015031">
    <property type="term" value="P:protein transport"/>
    <property type="evidence" value="ECO:0007669"/>
    <property type="project" value="UniProtKB-KW"/>
</dbReference>
<evidence type="ECO:0000256" key="4">
    <source>
        <dbReference type="ARBA" id="ARBA00022519"/>
    </source>
</evidence>
<dbReference type="AlphaFoldDB" id="A0A1W6SP61"/>
<accession>A0A1W6SP61</accession>
<dbReference type="InterPro" id="IPR024961">
    <property type="entry name" value="T2SS_GspC_N"/>
</dbReference>
<evidence type="ECO:0000256" key="3">
    <source>
        <dbReference type="ARBA" id="ARBA00022475"/>
    </source>
</evidence>
<sequence>MRGLPIDRLSFTQTAIVSSAMLAALAMLGWVLAYWIGAWFAAPPVLITREPVEAGGNVAAASDLFGIAQREHHIAAPAGIAIKLLGVVAASPGRQGYAIMQLDSKEMLAVLEGEDIAPGVRLAEVHPNHIILERNGLRETLVWPGKNSSTDSPMSSETRSPAESFTPQINE</sequence>
<evidence type="ECO:0000256" key="2">
    <source>
        <dbReference type="ARBA" id="ARBA00022448"/>
    </source>
</evidence>
<feature type="transmembrane region" description="Helical" evidence="10">
    <location>
        <begin position="21"/>
        <end position="42"/>
    </location>
</feature>
<dbReference type="eggNOG" id="ENOG5033KR8">
    <property type="taxonomic scope" value="Bacteria"/>
</dbReference>
<feature type="domain" description="Type II secretion system protein GspC N-terminal" evidence="11">
    <location>
        <begin position="59"/>
        <end position="142"/>
    </location>
</feature>
<evidence type="ECO:0000256" key="10">
    <source>
        <dbReference type="SAM" id="Phobius"/>
    </source>
</evidence>
<keyword evidence="5 10" id="KW-0812">Transmembrane</keyword>
<keyword evidence="13" id="KW-1185">Reference proteome</keyword>
<name>A0A1W6SP61_9PROT</name>
<evidence type="ECO:0000256" key="1">
    <source>
        <dbReference type="ARBA" id="ARBA00004533"/>
    </source>
</evidence>
<dbReference type="GO" id="GO:0005886">
    <property type="term" value="C:plasma membrane"/>
    <property type="evidence" value="ECO:0007669"/>
    <property type="project" value="UniProtKB-SubCell"/>
</dbReference>
<evidence type="ECO:0000259" key="11">
    <source>
        <dbReference type="Pfam" id="PF11356"/>
    </source>
</evidence>
<evidence type="ECO:0000256" key="6">
    <source>
        <dbReference type="ARBA" id="ARBA00022927"/>
    </source>
</evidence>
<evidence type="ECO:0000313" key="13">
    <source>
        <dbReference type="Proteomes" id="UP000012179"/>
    </source>
</evidence>